<dbReference type="EMBL" id="JAGKSP010000002">
    <property type="protein sequence ID" value="MBP3962918.1"/>
    <property type="molecule type" value="Genomic_DNA"/>
</dbReference>
<gene>
    <name evidence="1" type="ORF">I8J30_09420</name>
</gene>
<dbReference type="Proteomes" id="UP000673394">
    <property type="component" value="Unassembled WGS sequence"/>
</dbReference>
<evidence type="ECO:0000313" key="1">
    <source>
        <dbReference type="EMBL" id="MBP3962918.1"/>
    </source>
</evidence>
<reference evidence="1 2" key="1">
    <citation type="submission" date="2021-04" db="EMBL/GenBank/DDBJ databases">
        <title>Paenibacillus sp. DLE-14 whole genome sequence.</title>
        <authorList>
            <person name="Ham Y.J."/>
        </authorList>
    </citation>
    <scope>NUCLEOTIDE SEQUENCE [LARGE SCALE GENOMIC DNA]</scope>
    <source>
        <strain evidence="1 2">DLE-14</strain>
    </source>
</reference>
<sequence>MMKISAGACTVVLNERGEVSGLTSAASSKTYMNESYASPLIRISINGRVEHPVAVQYEDAKAMFHFGDSGVKAEVEVVNKEKYVTFELKQLFGDEVDAVIWGPFLTTLSESIGESVGVVHDGEFAIGIQALNWKTIGGWLVELENLEFANQPFEDSKFEYDKSTAWPIIGGSLLQAFTRNRTKAARRPAWNLKEVEVPALSGEEALICGSKIALFGCAASEVLDTIEAIELGEELPHPMIEGVWGKKSPAATQSYLITDFSESSMEQAVNAAKRAGLNYVYHPDPFAQWGHFVLKPGSFPNGDESMRACVERAAGEGVKVGVHTLSNFTTLNDSYVTPLPDPRLQTVGTARLVEAIDASMTELTIDNPEPFRMGLFRQTVIIGNELIEYESVSSSAPWKLLGVKRGANGTSAYAHESGSEISRLWDHPYDVFFPNMELQEAYSLRIAELFQRTGLRQISFDGLEGCYATGHDDYGVNRFVKRIYDGWNDEIINDASIVVPNYLWHIFTRFNWGEPWGVSTREGQLEWRLSNQRYFARNFIPSMLGWFLVRSASDRFEATTPDEIEWVLSKAAGFNAGFALSADQAVLRRNGNIDVLLNAVKQWETARHAGAFTSEQQERMRDPKSDWHLEALGDGSWQLYPVHISNPLVCSTEELQPGQPGGSDWAFYNKFSEQPMRFCLRVSPSYGNVDASVKRPTFYTGGEYMTFDTEVRANQYLVCDGNRTGNIYDMNWNLVKTVEASADAPLVRKGGQTVSFSCKFEGDPKPVVSVKVVTWGEPESVRRGHTQ</sequence>
<protein>
    <submittedName>
        <fullName evidence="1">Uncharacterized protein</fullName>
    </submittedName>
</protein>
<proteinExistence type="predicted"/>
<dbReference type="InterPro" id="IPR017853">
    <property type="entry name" value="GH"/>
</dbReference>
<evidence type="ECO:0000313" key="2">
    <source>
        <dbReference type="Proteomes" id="UP000673394"/>
    </source>
</evidence>
<comment type="caution">
    <text evidence="1">The sequence shown here is derived from an EMBL/GenBank/DDBJ whole genome shotgun (WGS) entry which is preliminary data.</text>
</comment>
<dbReference type="RefSeq" id="WP_210657461.1">
    <property type="nucleotide sequence ID" value="NZ_JAGKSP010000002.1"/>
</dbReference>
<accession>A0ABS5CA92</accession>
<organism evidence="1 2">
    <name type="scientific">Paenibacillus lignilyticus</name>
    <dbReference type="NCBI Taxonomy" id="1172615"/>
    <lineage>
        <taxon>Bacteria</taxon>
        <taxon>Bacillati</taxon>
        <taxon>Bacillota</taxon>
        <taxon>Bacilli</taxon>
        <taxon>Bacillales</taxon>
        <taxon>Paenibacillaceae</taxon>
        <taxon>Paenibacillus</taxon>
    </lineage>
</organism>
<keyword evidence="2" id="KW-1185">Reference proteome</keyword>
<name>A0ABS5CA92_9BACL</name>
<dbReference type="SUPFAM" id="SSF51445">
    <property type="entry name" value="(Trans)glycosidases"/>
    <property type="match status" value="1"/>
</dbReference>